<name>A0A1I3N2A9_9RHOB</name>
<dbReference type="InterPro" id="IPR023198">
    <property type="entry name" value="PGP-like_dom2"/>
</dbReference>
<dbReference type="PRINTS" id="PR00413">
    <property type="entry name" value="HADHALOGNASE"/>
</dbReference>
<dbReference type="EMBL" id="FORA01000002">
    <property type="protein sequence ID" value="SFJ03359.1"/>
    <property type="molecule type" value="Genomic_DNA"/>
</dbReference>
<dbReference type="InterPro" id="IPR050155">
    <property type="entry name" value="HAD-like_hydrolase_sf"/>
</dbReference>
<evidence type="ECO:0000256" key="8">
    <source>
        <dbReference type="ARBA" id="ARBA00022842"/>
    </source>
</evidence>
<evidence type="ECO:0000256" key="7">
    <source>
        <dbReference type="ARBA" id="ARBA00022801"/>
    </source>
</evidence>
<dbReference type="Pfam" id="PF13419">
    <property type="entry name" value="HAD_2"/>
    <property type="match status" value="1"/>
</dbReference>
<comment type="similarity">
    <text evidence="4 10">Belongs to the HAD-like hydrolase superfamily. CbbY/CbbZ/Gph/YieH family.</text>
</comment>
<dbReference type="GO" id="GO:0005975">
    <property type="term" value="P:carbohydrate metabolic process"/>
    <property type="evidence" value="ECO:0007669"/>
    <property type="project" value="InterPro"/>
</dbReference>
<protein>
    <recommendedName>
        <fullName evidence="5 10">Phosphoglycolate phosphatase</fullName>
        <shortName evidence="10">PGP</shortName>
        <shortName evidence="10">PGPase</shortName>
        <ecNumber evidence="5 10">3.1.3.18</ecNumber>
    </recommendedName>
</protein>
<dbReference type="RefSeq" id="WP_175484855.1">
    <property type="nucleotide sequence ID" value="NZ_FORA01000002.1"/>
</dbReference>
<dbReference type="SFLD" id="SFLDG01129">
    <property type="entry name" value="C1.5:_HAD__Beta-PGM__Phosphata"/>
    <property type="match status" value="1"/>
</dbReference>
<dbReference type="NCBIfam" id="TIGR01449">
    <property type="entry name" value="PGP_bact"/>
    <property type="match status" value="1"/>
</dbReference>
<feature type="active site" description="Nucleophile" evidence="10">
    <location>
        <position position="15"/>
    </location>
</feature>
<comment type="function">
    <text evidence="10">Specifically catalyzes the dephosphorylation of 2-phosphoglycolate. Is involved in the dissimilation of the intracellular 2-phosphoglycolate formed during the DNA repair of 3'-phosphoglycolate ends, a major class of DNA lesions induced by oxidative stress.</text>
</comment>
<evidence type="ECO:0000256" key="1">
    <source>
        <dbReference type="ARBA" id="ARBA00000830"/>
    </source>
</evidence>
<dbReference type="PANTHER" id="PTHR43434">
    <property type="entry name" value="PHOSPHOGLYCOLATE PHOSPHATASE"/>
    <property type="match status" value="1"/>
</dbReference>
<evidence type="ECO:0000256" key="5">
    <source>
        <dbReference type="ARBA" id="ARBA00013078"/>
    </source>
</evidence>
<evidence type="ECO:0000313" key="12">
    <source>
        <dbReference type="Proteomes" id="UP000199110"/>
    </source>
</evidence>
<dbReference type="NCBIfam" id="TIGR01509">
    <property type="entry name" value="HAD-SF-IA-v3"/>
    <property type="match status" value="1"/>
</dbReference>
<dbReference type="AlphaFoldDB" id="A0A1I3N2A9"/>
<keyword evidence="6 10" id="KW-0479">Metal-binding</keyword>
<dbReference type="UniPathway" id="UPA00865">
    <property type="reaction ID" value="UER00834"/>
</dbReference>
<dbReference type="PANTHER" id="PTHR43434:SF1">
    <property type="entry name" value="PHOSPHOGLYCOLATE PHOSPHATASE"/>
    <property type="match status" value="1"/>
</dbReference>
<comment type="catalytic activity">
    <reaction evidence="1 10">
        <text>2-phosphoglycolate + H2O = glycolate + phosphate</text>
        <dbReference type="Rhea" id="RHEA:14369"/>
        <dbReference type="ChEBI" id="CHEBI:15377"/>
        <dbReference type="ChEBI" id="CHEBI:29805"/>
        <dbReference type="ChEBI" id="CHEBI:43474"/>
        <dbReference type="ChEBI" id="CHEBI:58033"/>
        <dbReference type="EC" id="3.1.3.18"/>
    </reaction>
</comment>
<proteinExistence type="inferred from homology"/>
<dbReference type="GO" id="GO:0006281">
    <property type="term" value="P:DNA repair"/>
    <property type="evidence" value="ECO:0007669"/>
    <property type="project" value="TreeGrafter"/>
</dbReference>
<dbReference type="EC" id="3.1.3.18" evidence="5 10"/>
<feature type="binding site" evidence="10">
    <location>
        <position position="17"/>
    </location>
    <ligand>
        <name>Mg(2+)</name>
        <dbReference type="ChEBI" id="CHEBI:18420"/>
    </ligand>
</feature>
<evidence type="ECO:0000256" key="10">
    <source>
        <dbReference type="HAMAP-Rule" id="MF_00495"/>
    </source>
</evidence>
<dbReference type="GO" id="GO:0046872">
    <property type="term" value="F:metal ion binding"/>
    <property type="evidence" value="ECO:0007669"/>
    <property type="project" value="UniProtKB-KW"/>
</dbReference>
<evidence type="ECO:0000256" key="9">
    <source>
        <dbReference type="ARBA" id="ARBA00023277"/>
    </source>
</evidence>
<dbReference type="SFLD" id="SFLDS00003">
    <property type="entry name" value="Haloacid_Dehalogenase"/>
    <property type="match status" value="1"/>
</dbReference>
<keyword evidence="8 10" id="KW-0460">Magnesium</keyword>
<keyword evidence="7 10" id="KW-0378">Hydrolase</keyword>
<dbReference type="Gene3D" id="1.10.150.240">
    <property type="entry name" value="Putative phosphatase, domain 2"/>
    <property type="match status" value="1"/>
</dbReference>
<dbReference type="InterPro" id="IPR041492">
    <property type="entry name" value="HAD_2"/>
</dbReference>
<dbReference type="NCBIfam" id="TIGR01549">
    <property type="entry name" value="HAD-SF-IA-v1"/>
    <property type="match status" value="1"/>
</dbReference>
<comment type="cofactor">
    <cofactor evidence="2 10">
        <name>Mg(2+)</name>
        <dbReference type="ChEBI" id="CHEBI:18420"/>
    </cofactor>
</comment>
<evidence type="ECO:0000256" key="2">
    <source>
        <dbReference type="ARBA" id="ARBA00001946"/>
    </source>
</evidence>
<reference evidence="11 12" key="1">
    <citation type="submission" date="2016-10" db="EMBL/GenBank/DDBJ databases">
        <authorList>
            <person name="de Groot N.N."/>
        </authorList>
    </citation>
    <scope>NUCLEOTIDE SEQUENCE [LARGE SCALE GENOMIC DNA]</scope>
    <source>
        <strain evidence="11 12">DSM 19073</strain>
    </source>
</reference>
<dbReference type="InterPro" id="IPR023214">
    <property type="entry name" value="HAD_sf"/>
</dbReference>
<dbReference type="SUPFAM" id="SSF56784">
    <property type="entry name" value="HAD-like"/>
    <property type="match status" value="1"/>
</dbReference>
<dbReference type="GO" id="GO:0008967">
    <property type="term" value="F:phosphoglycolate phosphatase activity"/>
    <property type="evidence" value="ECO:0007669"/>
    <property type="project" value="UniProtKB-UniRule"/>
</dbReference>
<dbReference type="Gene3D" id="3.40.50.1000">
    <property type="entry name" value="HAD superfamily/HAD-like"/>
    <property type="match status" value="1"/>
</dbReference>
<dbReference type="Proteomes" id="UP000199110">
    <property type="component" value="Unassembled WGS sequence"/>
</dbReference>
<dbReference type="InterPro" id="IPR036412">
    <property type="entry name" value="HAD-like_sf"/>
</dbReference>
<organism evidence="11 12">
    <name type="scientific">Jannaschia pohangensis</name>
    <dbReference type="NCBI Taxonomy" id="390807"/>
    <lineage>
        <taxon>Bacteria</taxon>
        <taxon>Pseudomonadati</taxon>
        <taxon>Pseudomonadota</taxon>
        <taxon>Alphaproteobacteria</taxon>
        <taxon>Rhodobacterales</taxon>
        <taxon>Roseobacteraceae</taxon>
        <taxon>Jannaschia</taxon>
    </lineage>
</organism>
<sequence>MTRPSPAPFDAVVFDLDGTLIDSAPGMRAAACAMLADLDLPQPDLATVIGFVGNGAPKLVERCLLWAGAVPEAHPGALEDFLDHYTRDPLSGTTVYDGARDLLAALAARGTRLGLCTNKPEVPTRAILDAFDLGPFASVVGGDTLPKRKPDPAPLLRVISDLGVTAVATLYVGDSITDWLTARAAGVRYVHVDGGYQTGPIPDFEPWLHVANLREALEFLYRP</sequence>
<dbReference type="GO" id="GO:0046295">
    <property type="term" value="P:glycolate biosynthetic process"/>
    <property type="evidence" value="ECO:0007669"/>
    <property type="project" value="UniProtKB-UniRule"/>
</dbReference>
<evidence type="ECO:0000256" key="6">
    <source>
        <dbReference type="ARBA" id="ARBA00022723"/>
    </source>
</evidence>
<dbReference type="HAMAP" id="MF_00495">
    <property type="entry name" value="GPH_hydrolase_bact"/>
    <property type="match status" value="1"/>
</dbReference>
<dbReference type="GO" id="GO:0005829">
    <property type="term" value="C:cytosol"/>
    <property type="evidence" value="ECO:0007669"/>
    <property type="project" value="TreeGrafter"/>
</dbReference>
<comment type="pathway">
    <text evidence="3 10">Organic acid metabolism; glycolate biosynthesis; glycolate from 2-phosphoglycolate: step 1/1.</text>
</comment>
<keyword evidence="9 10" id="KW-0119">Carbohydrate metabolism</keyword>
<keyword evidence="12" id="KW-1185">Reference proteome</keyword>
<gene>
    <name evidence="11" type="ORF">SAMN04488095_2033</name>
</gene>
<evidence type="ECO:0000256" key="4">
    <source>
        <dbReference type="ARBA" id="ARBA00006171"/>
    </source>
</evidence>
<feature type="binding site" evidence="10">
    <location>
        <position position="174"/>
    </location>
    <ligand>
        <name>Mg(2+)</name>
        <dbReference type="ChEBI" id="CHEBI:18420"/>
    </ligand>
</feature>
<evidence type="ECO:0000256" key="3">
    <source>
        <dbReference type="ARBA" id="ARBA00004818"/>
    </source>
</evidence>
<accession>A0A1I3N2A9</accession>
<dbReference type="InterPro" id="IPR037512">
    <property type="entry name" value="PGPase_prok"/>
</dbReference>
<dbReference type="STRING" id="390807.SAMN04488095_2033"/>
<dbReference type="InterPro" id="IPR006439">
    <property type="entry name" value="HAD-SF_hydro_IA"/>
</dbReference>
<feature type="binding site" evidence="10">
    <location>
        <position position="15"/>
    </location>
    <ligand>
        <name>Mg(2+)</name>
        <dbReference type="ChEBI" id="CHEBI:18420"/>
    </ligand>
</feature>
<evidence type="ECO:0000313" key="11">
    <source>
        <dbReference type="EMBL" id="SFJ03359.1"/>
    </source>
</evidence>